<proteinExistence type="predicted"/>
<dbReference type="EMBL" id="CAEY01000163">
    <property type="status" value="NOT_ANNOTATED_CDS"/>
    <property type="molecule type" value="Genomic_DNA"/>
</dbReference>
<feature type="region of interest" description="Disordered" evidence="1">
    <location>
        <begin position="1"/>
        <end position="21"/>
    </location>
</feature>
<organism evidence="2 3">
    <name type="scientific">Tetranychus urticae</name>
    <name type="common">Two-spotted spider mite</name>
    <dbReference type="NCBI Taxonomy" id="32264"/>
    <lineage>
        <taxon>Eukaryota</taxon>
        <taxon>Metazoa</taxon>
        <taxon>Ecdysozoa</taxon>
        <taxon>Arthropoda</taxon>
        <taxon>Chelicerata</taxon>
        <taxon>Arachnida</taxon>
        <taxon>Acari</taxon>
        <taxon>Acariformes</taxon>
        <taxon>Trombidiformes</taxon>
        <taxon>Prostigmata</taxon>
        <taxon>Eleutherengona</taxon>
        <taxon>Raphignathae</taxon>
        <taxon>Tetranychoidea</taxon>
        <taxon>Tetranychidae</taxon>
        <taxon>Tetranychus</taxon>
    </lineage>
</organism>
<dbReference type="EnsemblMetazoa" id="tetur13g00720.1">
    <property type="protein sequence ID" value="tetur13g00720.1"/>
    <property type="gene ID" value="tetur13g00720"/>
</dbReference>
<dbReference type="AlphaFoldDB" id="T1KJP9"/>
<name>T1KJP9_TETUR</name>
<reference evidence="2" key="2">
    <citation type="submission" date="2015-06" db="UniProtKB">
        <authorList>
            <consortium name="EnsemblMetazoa"/>
        </authorList>
    </citation>
    <scope>IDENTIFICATION</scope>
</reference>
<sequence length="49" mass="5909">MNKEPRLEVQRNSQGSIKKKRYKAIKRPNEDPWYLINLRNLVLEGKINE</sequence>
<evidence type="ECO:0000256" key="1">
    <source>
        <dbReference type="SAM" id="MobiDB-lite"/>
    </source>
</evidence>
<dbReference type="HOGENOM" id="CLU_3144613_0_0_1"/>
<dbReference type="Proteomes" id="UP000015104">
    <property type="component" value="Unassembled WGS sequence"/>
</dbReference>
<reference evidence="3" key="1">
    <citation type="submission" date="2011-08" db="EMBL/GenBank/DDBJ databases">
        <authorList>
            <person name="Rombauts S."/>
        </authorList>
    </citation>
    <scope>NUCLEOTIDE SEQUENCE</scope>
    <source>
        <strain evidence="3">London</strain>
    </source>
</reference>
<evidence type="ECO:0000313" key="3">
    <source>
        <dbReference type="Proteomes" id="UP000015104"/>
    </source>
</evidence>
<evidence type="ECO:0000313" key="2">
    <source>
        <dbReference type="EnsemblMetazoa" id="tetur13g00720.1"/>
    </source>
</evidence>
<protein>
    <submittedName>
        <fullName evidence="2">Uncharacterized protein</fullName>
    </submittedName>
</protein>
<keyword evidence="3" id="KW-1185">Reference proteome</keyword>
<accession>T1KJP9</accession>